<organism evidence="1 2">
    <name type="scientific">Roseivivax lentus</name>
    <dbReference type="NCBI Taxonomy" id="633194"/>
    <lineage>
        <taxon>Bacteria</taxon>
        <taxon>Pseudomonadati</taxon>
        <taxon>Pseudomonadota</taxon>
        <taxon>Alphaproteobacteria</taxon>
        <taxon>Rhodobacterales</taxon>
        <taxon>Roseobacteraceae</taxon>
        <taxon>Roseivivax</taxon>
    </lineage>
</organism>
<dbReference type="GO" id="GO:0044780">
    <property type="term" value="P:bacterial-type flagellum assembly"/>
    <property type="evidence" value="ECO:0007669"/>
    <property type="project" value="InterPro"/>
</dbReference>
<dbReference type="RefSeq" id="WP_143526029.1">
    <property type="nucleotide sequence ID" value="NZ_FTOQ01000001.1"/>
</dbReference>
<accession>A0A1N7JKW3</accession>
<dbReference type="Proteomes" id="UP000186684">
    <property type="component" value="Unassembled WGS sequence"/>
</dbReference>
<dbReference type="InterPro" id="IPR036679">
    <property type="entry name" value="FlgN-like_sf"/>
</dbReference>
<name>A0A1N7JKW3_9RHOB</name>
<protein>
    <recommendedName>
        <fullName evidence="3">FlgN protein</fullName>
    </recommendedName>
</protein>
<gene>
    <name evidence="1" type="ORF">SAMN05421759_10146</name>
</gene>
<keyword evidence="2" id="KW-1185">Reference proteome</keyword>
<dbReference type="OrthoDB" id="7862860at2"/>
<proteinExistence type="predicted"/>
<dbReference type="SUPFAM" id="SSF140566">
    <property type="entry name" value="FlgN-like"/>
    <property type="match status" value="1"/>
</dbReference>
<dbReference type="EMBL" id="FTOQ01000001">
    <property type="protein sequence ID" value="SIS49950.1"/>
    <property type="molecule type" value="Genomic_DNA"/>
</dbReference>
<evidence type="ECO:0008006" key="3">
    <source>
        <dbReference type="Google" id="ProtNLM"/>
    </source>
</evidence>
<evidence type="ECO:0000313" key="1">
    <source>
        <dbReference type="EMBL" id="SIS49950.1"/>
    </source>
</evidence>
<reference evidence="2" key="1">
    <citation type="submission" date="2017-01" db="EMBL/GenBank/DDBJ databases">
        <authorList>
            <person name="Varghese N."/>
            <person name="Submissions S."/>
        </authorList>
    </citation>
    <scope>NUCLEOTIDE SEQUENCE [LARGE SCALE GENOMIC DNA]</scope>
    <source>
        <strain evidence="2">DSM 29430</strain>
    </source>
</reference>
<sequence>MKQPIFDQLNRLLDKERTALLHGDFEKISTLLKEKEALLEAISAEGSARDVDAPVMAKLRRNLTLYDEALAGLRAVAERIGATAQPRSELRFYRQDGDTTSLTVQTPKGLEKRA</sequence>
<dbReference type="STRING" id="633194.SAMN05421759_10146"/>
<dbReference type="Gene3D" id="1.20.58.300">
    <property type="entry name" value="FlgN-like"/>
    <property type="match status" value="1"/>
</dbReference>
<evidence type="ECO:0000313" key="2">
    <source>
        <dbReference type="Proteomes" id="UP000186684"/>
    </source>
</evidence>
<dbReference type="AlphaFoldDB" id="A0A1N7JKW3"/>